<reference evidence="3 4" key="1">
    <citation type="journal article" date="2012" name="PLoS Pathog.">
        <title>Diverse lifestyles and strategies of plant pathogenesis encoded in the genomes of eighteen Dothideomycetes fungi.</title>
        <authorList>
            <person name="Ohm R.A."/>
            <person name="Feau N."/>
            <person name="Henrissat B."/>
            <person name="Schoch C.L."/>
            <person name="Horwitz B.A."/>
            <person name="Barry K.W."/>
            <person name="Condon B.J."/>
            <person name="Copeland A.C."/>
            <person name="Dhillon B."/>
            <person name="Glaser F."/>
            <person name="Hesse C.N."/>
            <person name="Kosti I."/>
            <person name="LaButti K."/>
            <person name="Lindquist E.A."/>
            <person name="Lucas S."/>
            <person name="Salamov A.A."/>
            <person name="Bradshaw R.E."/>
            <person name="Ciuffetti L."/>
            <person name="Hamelin R.C."/>
            <person name="Kema G.H.J."/>
            <person name="Lawrence C."/>
            <person name="Scott J.A."/>
            <person name="Spatafora J.W."/>
            <person name="Turgeon B.G."/>
            <person name="de Wit P.J.G.M."/>
            <person name="Zhong S."/>
            <person name="Goodwin S.B."/>
            <person name="Grigoriev I.V."/>
        </authorList>
    </citation>
    <scope>NUCLEOTIDE SEQUENCE [LARGE SCALE GENOMIC DNA]</scope>
    <source>
        <strain evidence="3 4">CIRAD86</strain>
    </source>
</reference>
<sequence>MTTPIIAPPTDAPHLQSHHHANVNLKHTYANPEAHAHTKRSLPALTTIMQHAPDTTNQAPDTPDTTRRKRLSFFARSSSDASTKDRPRPPMQPATSNPRVVHIEPWNIQLRRPGTANGEQRRRTTDPLGSIRNSLFGGNKKSSGANGPIPTIPPTSRRARHSHTIDTSGMQPANTALIPFTSPLRPEEQRPPSRQAQEFKSEKDYYHHRKKSSISPPFNFQHVTHTSRRHLPRLDTVDEKELPQKFWAANARPHDTLEDMPADAIAQDTARLVAQSADLERPATATTQTPQADFGVRQSQDETRFDEARDTKINPHSFHDQFESGTSPLRSPKHHSSMGALNSPSPSSAAHSIHHLRNQGSFDASPQATRGPPRAHAHQRQQSKSMMIDSTPPPETLSSAKITRLPERRPPAQPLPPLPGPPPAHAINPPGHVVKKQLSKGSVASRQSGTGLLPLPPSMAVKKAASVQSKLSAKSCGTSISSASKRTDILEEPNWEDDIDFAFEQGAEAMCDFDWESLAAPLREEDEEVEQAPPPVASPPLSDQS</sequence>
<evidence type="ECO:0000256" key="1">
    <source>
        <dbReference type="SAM" id="MobiDB-lite"/>
    </source>
</evidence>
<dbReference type="InterPro" id="IPR000095">
    <property type="entry name" value="CRIB_dom"/>
</dbReference>
<accession>M3AYU2</accession>
<dbReference type="PROSITE" id="PS50108">
    <property type="entry name" value="CRIB"/>
    <property type="match status" value="1"/>
</dbReference>
<feature type="region of interest" description="Disordered" evidence="1">
    <location>
        <begin position="280"/>
        <end position="457"/>
    </location>
</feature>
<gene>
    <name evidence="3" type="ORF">MYCFIDRAFT_208087</name>
</gene>
<feature type="compositionally biased region" description="Polar residues" evidence="1">
    <location>
        <begin position="358"/>
        <end position="368"/>
    </location>
</feature>
<feature type="compositionally biased region" description="Basic and acidic residues" evidence="1">
    <location>
        <begin position="185"/>
        <end position="205"/>
    </location>
</feature>
<feature type="non-terminal residue" evidence="3">
    <location>
        <position position="1"/>
    </location>
</feature>
<feature type="compositionally biased region" description="Pro residues" evidence="1">
    <location>
        <begin position="411"/>
        <end position="424"/>
    </location>
</feature>
<organism evidence="3 4">
    <name type="scientific">Pseudocercospora fijiensis (strain CIRAD86)</name>
    <name type="common">Black leaf streak disease fungus</name>
    <name type="synonym">Mycosphaerella fijiensis</name>
    <dbReference type="NCBI Taxonomy" id="383855"/>
    <lineage>
        <taxon>Eukaryota</taxon>
        <taxon>Fungi</taxon>
        <taxon>Dikarya</taxon>
        <taxon>Ascomycota</taxon>
        <taxon>Pezizomycotina</taxon>
        <taxon>Dothideomycetes</taxon>
        <taxon>Dothideomycetidae</taxon>
        <taxon>Mycosphaerellales</taxon>
        <taxon>Mycosphaerellaceae</taxon>
        <taxon>Pseudocercospora</taxon>
    </lineage>
</organism>
<feature type="region of interest" description="Disordered" evidence="1">
    <location>
        <begin position="518"/>
        <end position="545"/>
    </location>
</feature>
<feature type="region of interest" description="Disordered" evidence="1">
    <location>
        <begin position="73"/>
        <end position="159"/>
    </location>
</feature>
<dbReference type="KEGG" id="pfj:MYCFIDRAFT_208087"/>
<dbReference type="Proteomes" id="UP000016932">
    <property type="component" value="Unassembled WGS sequence"/>
</dbReference>
<feature type="compositionally biased region" description="Low complexity" evidence="1">
    <location>
        <begin position="282"/>
        <end position="292"/>
    </location>
</feature>
<dbReference type="eggNOG" id="ENOG502RFXM">
    <property type="taxonomic scope" value="Eukaryota"/>
</dbReference>
<keyword evidence="4" id="KW-1185">Reference proteome</keyword>
<dbReference type="STRING" id="383855.M3AYU2"/>
<protein>
    <recommendedName>
        <fullName evidence="2">CRIB domain-containing protein</fullName>
    </recommendedName>
</protein>
<feature type="compositionally biased region" description="Basic and acidic residues" evidence="1">
    <location>
        <begin position="299"/>
        <end position="322"/>
    </location>
</feature>
<proteinExistence type="predicted"/>
<dbReference type="EMBL" id="KB446559">
    <property type="protein sequence ID" value="EME82333.1"/>
    <property type="molecule type" value="Genomic_DNA"/>
</dbReference>
<dbReference type="OrthoDB" id="24581at2759"/>
<dbReference type="HOGENOM" id="CLU_500218_0_0_1"/>
<evidence type="ECO:0000259" key="2">
    <source>
        <dbReference type="PROSITE" id="PS50108"/>
    </source>
</evidence>
<dbReference type="RefSeq" id="XP_007927722.1">
    <property type="nucleotide sequence ID" value="XM_007929531.1"/>
</dbReference>
<dbReference type="VEuPathDB" id="FungiDB:MYCFIDRAFT_208087"/>
<dbReference type="AlphaFoldDB" id="M3AYU2"/>
<dbReference type="GeneID" id="19336642"/>
<feature type="compositionally biased region" description="Polar residues" evidence="1">
    <location>
        <begin position="439"/>
        <end position="450"/>
    </location>
</feature>
<feature type="region of interest" description="Disordered" evidence="1">
    <location>
        <begin position="182"/>
        <end position="220"/>
    </location>
</feature>
<feature type="domain" description="CRIB" evidence="2">
    <location>
        <begin position="214"/>
        <end position="227"/>
    </location>
</feature>
<evidence type="ECO:0000313" key="3">
    <source>
        <dbReference type="EMBL" id="EME82333.1"/>
    </source>
</evidence>
<name>M3AYU2_PSEFD</name>
<evidence type="ECO:0000313" key="4">
    <source>
        <dbReference type="Proteomes" id="UP000016932"/>
    </source>
</evidence>